<keyword evidence="1" id="KW-1133">Transmembrane helix</keyword>
<dbReference type="PANTHER" id="PTHR30273">
    <property type="entry name" value="PERIPLASMIC SIGNAL SENSOR AND SIGMA FACTOR ACTIVATOR FECR-RELATED"/>
    <property type="match status" value="1"/>
</dbReference>
<dbReference type="EMBL" id="QWET01000001">
    <property type="protein sequence ID" value="RIH66898.1"/>
    <property type="molecule type" value="Genomic_DNA"/>
</dbReference>
<dbReference type="InterPro" id="IPR032508">
    <property type="entry name" value="FecR_C"/>
</dbReference>
<comment type="caution">
    <text evidence="4">The sequence shown here is derived from an EMBL/GenBank/DDBJ whole genome shotgun (WGS) entry which is preliminary data.</text>
</comment>
<organism evidence="4 5">
    <name type="scientific">Mariniphaga sediminis</name>
    <dbReference type="NCBI Taxonomy" id="1628158"/>
    <lineage>
        <taxon>Bacteria</taxon>
        <taxon>Pseudomonadati</taxon>
        <taxon>Bacteroidota</taxon>
        <taxon>Bacteroidia</taxon>
        <taxon>Marinilabiliales</taxon>
        <taxon>Prolixibacteraceae</taxon>
        <taxon>Mariniphaga</taxon>
    </lineage>
</organism>
<dbReference type="GO" id="GO:0016989">
    <property type="term" value="F:sigma factor antagonist activity"/>
    <property type="evidence" value="ECO:0007669"/>
    <property type="project" value="TreeGrafter"/>
</dbReference>
<keyword evidence="1" id="KW-0472">Membrane</keyword>
<dbReference type="RefSeq" id="WP_119347924.1">
    <property type="nucleotide sequence ID" value="NZ_QWET01000001.1"/>
</dbReference>
<dbReference type="AlphaFoldDB" id="A0A399D6V7"/>
<dbReference type="Gene3D" id="2.60.120.1440">
    <property type="match status" value="1"/>
</dbReference>
<gene>
    <name evidence="4" type="ORF">D1164_00230</name>
</gene>
<dbReference type="OrthoDB" id="1123467at2"/>
<keyword evidence="5" id="KW-1185">Reference proteome</keyword>
<protein>
    <submittedName>
        <fullName evidence="4">DUF4974 domain-containing protein</fullName>
    </submittedName>
</protein>
<evidence type="ECO:0000259" key="2">
    <source>
        <dbReference type="Pfam" id="PF04773"/>
    </source>
</evidence>
<feature type="domain" description="FecR protein" evidence="2">
    <location>
        <begin position="188"/>
        <end position="279"/>
    </location>
</feature>
<dbReference type="Proteomes" id="UP000266441">
    <property type="component" value="Unassembled WGS sequence"/>
</dbReference>
<dbReference type="Gene3D" id="3.55.50.30">
    <property type="match status" value="1"/>
</dbReference>
<dbReference type="Pfam" id="PF04773">
    <property type="entry name" value="FecR"/>
    <property type="match status" value="1"/>
</dbReference>
<feature type="domain" description="Protein FecR C-terminal" evidence="3">
    <location>
        <begin position="328"/>
        <end position="397"/>
    </location>
</feature>
<evidence type="ECO:0000313" key="4">
    <source>
        <dbReference type="EMBL" id="RIH66898.1"/>
    </source>
</evidence>
<evidence type="ECO:0000313" key="5">
    <source>
        <dbReference type="Proteomes" id="UP000266441"/>
    </source>
</evidence>
<dbReference type="PANTHER" id="PTHR30273:SF2">
    <property type="entry name" value="PROTEIN FECR"/>
    <property type="match status" value="1"/>
</dbReference>
<keyword evidence="1" id="KW-0812">Transmembrane</keyword>
<name>A0A399D6V7_9BACT</name>
<accession>A0A399D6V7</accession>
<dbReference type="InterPro" id="IPR006860">
    <property type="entry name" value="FecR"/>
</dbReference>
<evidence type="ECO:0000256" key="1">
    <source>
        <dbReference type="SAM" id="Phobius"/>
    </source>
</evidence>
<feature type="transmembrane region" description="Helical" evidence="1">
    <location>
        <begin position="90"/>
        <end position="112"/>
    </location>
</feature>
<dbReference type="Pfam" id="PF16344">
    <property type="entry name" value="FecR_C"/>
    <property type="match status" value="1"/>
</dbReference>
<dbReference type="FunFam" id="2.60.120.1440:FF:000001">
    <property type="entry name" value="Putative anti-sigma factor"/>
    <property type="match status" value="1"/>
</dbReference>
<dbReference type="InterPro" id="IPR012373">
    <property type="entry name" value="Ferrdict_sens_TM"/>
</dbReference>
<sequence length="398" mass="45859">MADYSKYLENKKFINWVFSQNDEDEEYWNNYIEKHPEDKKWIFTLKDALSFLISEDDTLSQKERSEILIRLNKQIALQNDNQDRFRYRRIFLRSAASLLLLLAVGGGAYYYYTNQEDNNYSDYVLSEEQVRGQESVQLVLSESEKVSIENDNSVINYDSTGEVMISAGDEAFSVEENVGKKNTLIVPYGKRSKLQLADGTWIHINSGSQLIYPSVFSKNKREVYIDGEAYFEVAENKDAPFIVKTPQEDYSIEVVGTSFNVSAYKVDRNFETVLAKGIVNIIHKSGVLSTKEMRLSPGEMASWDVHSRKISVAKVNPENYTLWTQGLLLFEDLELNRIVKRLERYFNITIKFEDPLKGSVRIGGKLDLNREMEVVLDNLAVTASLKLEKIDETQFIIK</sequence>
<proteinExistence type="predicted"/>
<reference evidence="4 5" key="1">
    <citation type="journal article" date="2015" name="Int. J. Syst. Evol. Microbiol.">
        <title>Mariniphaga sediminis sp. nov., isolated from coastal sediment.</title>
        <authorList>
            <person name="Wang F.Q."/>
            <person name="Shen Q.Y."/>
            <person name="Chen G.J."/>
            <person name="Du Z.J."/>
        </authorList>
    </citation>
    <scope>NUCLEOTIDE SEQUENCE [LARGE SCALE GENOMIC DNA]</scope>
    <source>
        <strain evidence="4 5">SY21</strain>
    </source>
</reference>
<evidence type="ECO:0000259" key="3">
    <source>
        <dbReference type="Pfam" id="PF16344"/>
    </source>
</evidence>